<dbReference type="EMBL" id="CAJEWN010000394">
    <property type="protein sequence ID" value="CAD2181218.1"/>
    <property type="molecule type" value="Genomic_DNA"/>
</dbReference>
<evidence type="ECO:0000313" key="3">
    <source>
        <dbReference type="Proteomes" id="UP000580250"/>
    </source>
</evidence>
<feature type="chain" id="PRO_5028003756" evidence="1">
    <location>
        <begin position="22"/>
        <end position="128"/>
    </location>
</feature>
<reference evidence="2 3" key="1">
    <citation type="submission" date="2020-08" db="EMBL/GenBank/DDBJ databases">
        <authorList>
            <person name="Koutsovoulos G."/>
            <person name="Danchin GJ E."/>
        </authorList>
    </citation>
    <scope>NUCLEOTIDE SEQUENCE [LARGE SCALE GENOMIC DNA]</scope>
</reference>
<feature type="signal peptide" evidence="1">
    <location>
        <begin position="1"/>
        <end position="21"/>
    </location>
</feature>
<accession>A0A6V7W3G2</accession>
<evidence type="ECO:0000256" key="1">
    <source>
        <dbReference type="SAM" id="SignalP"/>
    </source>
</evidence>
<sequence length="128" mass="14876">MFNSLLILFIFFSANPIQLNGMDRGKQINESPTLQNCPPPSPLTEPGSKFPKMKFSLVELSLLTRILLVFNPQVLKLNPKFDLDEILERYRKRFLEKLGNQELINYKLIKNKLSQVIRNSIIIPYLLD</sequence>
<evidence type="ECO:0000313" key="2">
    <source>
        <dbReference type="EMBL" id="CAD2181218.1"/>
    </source>
</evidence>
<proteinExistence type="predicted"/>
<organism evidence="2 3">
    <name type="scientific">Meloidogyne enterolobii</name>
    <name type="common">Root-knot nematode worm</name>
    <name type="synonym">Meloidogyne mayaguensis</name>
    <dbReference type="NCBI Taxonomy" id="390850"/>
    <lineage>
        <taxon>Eukaryota</taxon>
        <taxon>Metazoa</taxon>
        <taxon>Ecdysozoa</taxon>
        <taxon>Nematoda</taxon>
        <taxon>Chromadorea</taxon>
        <taxon>Rhabditida</taxon>
        <taxon>Tylenchina</taxon>
        <taxon>Tylenchomorpha</taxon>
        <taxon>Tylenchoidea</taxon>
        <taxon>Meloidogynidae</taxon>
        <taxon>Meloidogyninae</taxon>
        <taxon>Meloidogyne</taxon>
    </lineage>
</organism>
<dbReference type="AlphaFoldDB" id="A0A6V7W3G2"/>
<protein>
    <submittedName>
        <fullName evidence="2">Uncharacterized protein</fullName>
    </submittedName>
</protein>
<dbReference type="Proteomes" id="UP000580250">
    <property type="component" value="Unassembled WGS sequence"/>
</dbReference>
<name>A0A6V7W3G2_MELEN</name>
<gene>
    <name evidence="2" type="ORF">MENT_LOCUS33349</name>
</gene>
<keyword evidence="1" id="KW-0732">Signal</keyword>
<comment type="caution">
    <text evidence="2">The sequence shown here is derived from an EMBL/GenBank/DDBJ whole genome shotgun (WGS) entry which is preliminary data.</text>
</comment>